<gene>
    <name evidence="1" type="ORF">DDE19_25880</name>
</gene>
<dbReference type="InterPro" id="IPR011856">
    <property type="entry name" value="tRNA_endonuc-like_dom_sf"/>
</dbReference>
<protein>
    <recommendedName>
        <fullName evidence="3">DUF91 domain-containing protein</fullName>
    </recommendedName>
</protein>
<proteinExistence type="predicted"/>
<evidence type="ECO:0000313" key="1">
    <source>
        <dbReference type="EMBL" id="RQX13373.1"/>
    </source>
</evidence>
<evidence type="ECO:0008006" key="3">
    <source>
        <dbReference type="Google" id="ProtNLM"/>
    </source>
</evidence>
<name>A0A3N9Y0J2_9ACTN</name>
<evidence type="ECO:0000313" key="2">
    <source>
        <dbReference type="Proteomes" id="UP000278981"/>
    </source>
</evidence>
<dbReference type="AlphaFoldDB" id="A0A3N9Y0J2"/>
<dbReference type="GO" id="GO:0003676">
    <property type="term" value="F:nucleic acid binding"/>
    <property type="evidence" value="ECO:0007669"/>
    <property type="project" value="InterPro"/>
</dbReference>
<accession>A0A3N9Y0J2</accession>
<reference evidence="1 2" key="1">
    <citation type="submission" date="2018-04" db="EMBL/GenBank/DDBJ databases">
        <title>Micromonosporas from Atacama Desert.</title>
        <authorList>
            <person name="Carro L."/>
            <person name="Klenk H.-P."/>
            <person name="Goodfellow M."/>
        </authorList>
    </citation>
    <scope>NUCLEOTIDE SEQUENCE [LARGE SCALE GENOMIC DNA]</scope>
    <source>
        <strain evidence="1 2">LB19</strain>
    </source>
</reference>
<dbReference type="OrthoDB" id="3454176at2"/>
<dbReference type="EMBL" id="QDGB01000326">
    <property type="protein sequence ID" value="RQX13373.1"/>
    <property type="molecule type" value="Genomic_DNA"/>
</dbReference>
<organism evidence="1 2">
    <name type="scientific">Micromonospora ureilytica</name>
    <dbReference type="NCBI Taxonomy" id="709868"/>
    <lineage>
        <taxon>Bacteria</taxon>
        <taxon>Bacillati</taxon>
        <taxon>Actinomycetota</taxon>
        <taxon>Actinomycetes</taxon>
        <taxon>Micromonosporales</taxon>
        <taxon>Micromonosporaceae</taxon>
        <taxon>Micromonospora</taxon>
    </lineage>
</organism>
<dbReference type="Gene3D" id="3.40.1350.10">
    <property type="match status" value="1"/>
</dbReference>
<dbReference type="Proteomes" id="UP000278981">
    <property type="component" value="Unassembled WGS sequence"/>
</dbReference>
<sequence>MTAIWGSDATGSWQPLAARGYPAEQALHDLVAESPQMLPLSGAPRLTVLGTEVQLGAGRADVVAVESSGRLVVIEVKLAGNPEARRAVVAQVLSYAAYLQGLDPDYLESTTLGAHLARRKVKSIVEAARNDDQEGSVDSASFADGLARSLADGAFRLVIVLDSVPDELVQLVGYLEAITDKVVIDLVTVTAYDVGQSRVLVPQRIDPGRRVAELSEAEAAARQANALQPGSTEFRAVAAKAPTEYQQMLEQLIDWADALGANHLISLATYSGKNEITTLLPRLTRGGAGLATVYCEPKAAYLQLWPSVFKRLAPNAIPLVEKEIGGPIRQGQRIYAISDSLLNVLTSAYYEANGRPFPTFLDGC</sequence>
<comment type="caution">
    <text evidence="1">The sequence shown here is derived from an EMBL/GenBank/DDBJ whole genome shotgun (WGS) entry which is preliminary data.</text>
</comment>
<dbReference type="RefSeq" id="WP_124821890.1">
    <property type="nucleotide sequence ID" value="NZ_QDGB01000326.1"/>
</dbReference>